<evidence type="ECO:0000259" key="7">
    <source>
        <dbReference type="Pfam" id="PF00350"/>
    </source>
</evidence>
<evidence type="ECO:0000256" key="4">
    <source>
        <dbReference type="ARBA" id="ARBA00023134"/>
    </source>
</evidence>
<dbReference type="InterPro" id="IPR027417">
    <property type="entry name" value="P-loop_NTPase"/>
</dbReference>
<dbReference type="PANTHER" id="PTHR10465">
    <property type="entry name" value="TRANSMEMBRANE GTPASE FZO1"/>
    <property type="match status" value="1"/>
</dbReference>
<name>A0A0U4FJF2_9BACI</name>
<proteinExistence type="predicted"/>
<reference evidence="8 9" key="1">
    <citation type="submission" date="2016-01" db="EMBL/GenBank/DDBJ databases">
        <title>Complete genome sequence of strain Lentibacillus amyloliquefaciens LAM0015T isolated from saline sediment.</title>
        <authorList>
            <person name="Wang J.-L."/>
            <person name="He M.-X."/>
        </authorList>
    </citation>
    <scope>NUCLEOTIDE SEQUENCE [LARGE SCALE GENOMIC DNA]</scope>
    <source>
        <strain evidence="8 9">LAM0015</strain>
    </source>
</reference>
<dbReference type="InterPro" id="IPR045063">
    <property type="entry name" value="Dynamin_N"/>
</dbReference>
<dbReference type="GO" id="GO:0003924">
    <property type="term" value="F:GTPase activity"/>
    <property type="evidence" value="ECO:0007669"/>
    <property type="project" value="InterPro"/>
</dbReference>
<dbReference type="Gene3D" id="3.40.50.300">
    <property type="entry name" value="P-loop containing nucleotide triphosphate hydrolases"/>
    <property type="match status" value="2"/>
</dbReference>
<dbReference type="GO" id="GO:0005525">
    <property type="term" value="F:GTP binding"/>
    <property type="evidence" value="ECO:0007669"/>
    <property type="project" value="UniProtKB-KW"/>
</dbReference>
<dbReference type="Proteomes" id="UP000050331">
    <property type="component" value="Chromosome"/>
</dbReference>
<keyword evidence="2" id="KW-0547">Nucleotide-binding</keyword>
<evidence type="ECO:0000256" key="6">
    <source>
        <dbReference type="SAM" id="Coils"/>
    </source>
</evidence>
<feature type="domain" description="Dynamin N-terminal" evidence="7">
    <location>
        <begin position="48"/>
        <end position="202"/>
    </location>
</feature>
<keyword evidence="4" id="KW-0342">GTP-binding</keyword>
<protein>
    <recommendedName>
        <fullName evidence="7">Dynamin N-terminal domain-containing protein</fullName>
    </recommendedName>
</protein>
<keyword evidence="6" id="KW-0175">Coiled coil</keyword>
<evidence type="ECO:0000313" key="9">
    <source>
        <dbReference type="Proteomes" id="UP000050331"/>
    </source>
</evidence>
<dbReference type="PANTHER" id="PTHR10465:SF0">
    <property type="entry name" value="SARCALUMENIN"/>
    <property type="match status" value="1"/>
</dbReference>
<evidence type="ECO:0000256" key="2">
    <source>
        <dbReference type="ARBA" id="ARBA00022741"/>
    </source>
</evidence>
<accession>A0A0U4FJF2</accession>
<feature type="domain" description="Dynamin N-terminal" evidence="7">
    <location>
        <begin position="624"/>
        <end position="848"/>
    </location>
</feature>
<sequence length="1209" mass="139482">MITEAIQTGFTKEHLAKLYQTMLDNDDSKSAEKMLQIAQKWINQEFMISFTGHFSAGKSSMINHLLEKSILPKSPIPTSANVVKITSGKGKAHIHTDKGIVIEYEEPYEIDMIKEYAKERGTIKEIEISTKEAILPDGCTIIDTPGIDAADDADRLITESSMHLVDALFYVMDYNHVQSEVNLHFLKKVQKHNIPFYIIINQIDKHNEEELAFDEFCRKINQTFEQWGIFPEIIYYSSLIDMASSHSQIDDIKQTLFLLLTKDKDTFLNVERSVRQVVNEHKSHLRQEYESEAAELQPEDSDAAGRLKELDIKIERLNNLSGDLEKDFRTALNTTLKNAYLMPANLRDMAHSYLESQQQDFKIGLFGSSKKTVEARRKREADFLAGLQETIETSVQWRLRDKLLNLFQSYGLYNQALMQQVQNMSIVYDASDLSSLIKPGATVNGDYVLHYTEDLKDDIKQKYKQEALKLLDSAYEEIKDKTANELAELELERANAANVHEQYEMNEKLKNDLEEKTREIDDALTTPKATDEDWQEIQKALATTKKIIKTHDASFFKDEAESVIEEPNAAETEKLTAEPAYQADSILSDLEKVIDTVEDLPGFRSIIADLQHKHSRLGSREFTVALFGAFSAGKSSLANALIGEHVLPSAPNPTTAVINRIHPVNANQKHGDVIVKMKDEATLISDLKSLLHQFEPEPDDFDALLDWVMKNKIHQNNQLDKTQQAYLNALLEGYHDRKTEIGREITIELDEFASFVTNETIASFIESVDLYYDCNLTREGITLVDTPGADSINARHTNVAFDYIKYADAILYVTYYNHAFSRTDKDFLMQLGRVKDSFQLDKMFFVMNASDLAEDSSEIEMVQQYIIEQLTTLGIRFPRLFPVSSRRSLEEKQQHIGLNDQMKAFEHAFDNFIHNELASMTIQSAIRDIRRANQSVTHFLNSTQMNEEEKKRARQDLIEKQTSLRKLTQEIDIGLYEQKIRQKIEKQLYFVLERFSIRFHDMFKETFNPATITDSGKKATQQLKSSLINLLDYAGYELLQELRAVSLRIESFIEEIKHDVYLDYTNKSSHIDAGFLLPHFEETDLVTPDYEQAFFNLAIQTFDIELKEFNGTKAFFAKNEKEAMKENLFNRLYPYADEYVTENHTRMHTSYIQQWNTMIENMKYFIDEHIDNYIDNQFQIISDQSIDLETLRQKEAKLISILANYEELN</sequence>
<feature type="coiled-coil region" evidence="6">
    <location>
        <begin position="464"/>
        <end position="526"/>
    </location>
</feature>
<dbReference type="CDD" id="cd09912">
    <property type="entry name" value="DLP_2"/>
    <property type="match status" value="2"/>
</dbReference>
<dbReference type="AlphaFoldDB" id="A0A0U4FJF2"/>
<evidence type="ECO:0000313" key="8">
    <source>
        <dbReference type="EMBL" id="ALX47892.1"/>
    </source>
</evidence>
<dbReference type="STRING" id="1472767.AOX59_04310"/>
<organism evidence="8 9">
    <name type="scientific">Lentibacillus amyloliquefaciens</name>
    <dbReference type="NCBI Taxonomy" id="1472767"/>
    <lineage>
        <taxon>Bacteria</taxon>
        <taxon>Bacillati</taxon>
        <taxon>Bacillota</taxon>
        <taxon>Bacilli</taxon>
        <taxon>Bacillales</taxon>
        <taxon>Bacillaceae</taxon>
        <taxon>Lentibacillus</taxon>
    </lineage>
</organism>
<dbReference type="RefSeq" id="WP_068442329.1">
    <property type="nucleotide sequence ID" value="NZ_CP013862.1"/>
</dbReference>
<dbReference type="SUPFAM" id="SSF52540">
    <property type="entry name" value="P-loop containing nucleoside triphosphate hydrolases"/>
    <property type="match status" value="2"/>
</dbReference>
<evidence type="ECO:0000256" key="5">
    <source>
        <dbReference type="ARBA" id="ARBA00023136"/>
    </source>
</evidence>
<dbReference type="GO" id="GO:0016020">
    <property type="term" value="C:membrane"/>
    <property type="evidence" value="ECO:0007669"/>
    <property type="project" value="UniProtKB-SubCell"/>
</dbReference>
<comment type="subcellular location">
    <subcellularLocation>
        <location evidence="1">Membrane</location>
    </subcellularLocation>
</comment>
<dbReference type="Pfam" id="PF00350">
    <property type="entry name" value="Dynamin_N"/>
    <property type="match status" value="2"/>
</dbReference>
<dbReference type="InterPro" id="IPR027094">
    <property type="entry name" value="Mitofusin_fam"/>
</dbReference>
<gene>
    <name evidence="8" type="ORF">AOX59_04310</name>
</gene>
<dbReference type="OrthoDB" id="5477114at2"/>
<evidence type="ECO:0000256" key="3">
    <source>
        <dbReference type="ARBA" id="ARBA00022801"/>
    </source>
</evidence>
<keyword evidence="3" id="KW-0378">Hydrolase</keyword>
<dbReference type="KEGG" id="lao:AOX59_04310"/>
<keyword evidence="5" id="KW-0472">Membrane</keyword>
<dbReference type="EMBL" id="CP013862">
    <property type="protein sequence ID" value="ALX47892.1"/>
    <property type="molecule type" value="Genomic_DNA"/>
</dbReference>
<keyword evidence="9" id="KW-1185">Reference proteome</keyword>
<evidence type="ECO:0000256" key="1">
    <source>
        <dbReference type="ARBA" id="ARBA00004370"/>
    </source>
</evidence>
<dbReference type="GO" id="GO:0008053">
    <property type="term" value="P:mitochondrial fusion"/>
    <property type="evidence" value="ECO:0007669"/>
    <property type="project" value="TreeGrafter"/>
</dbReference>